<dbReference type="InterPro" id="IPR002912">
    <property type="entry name" value="ACT_dom"/>
</dbReference>
<keyword evidence="13" id="KW-1185">Reference proteome</keyword>
<evidence type="ECO:0000259" key="10">
    <source>
        <dbReference type="PROSITE" id="PS51671"/>
    </source>
</evidence>
<evidence type="ECO:0000256" key="7">
    <source>
        <dbReference type="ARBA" id="ARBA00048126"/>
    </source>
</evidence>
<evidence type="ECO:0000313" key="11">
    <source>
        <dbReference type="EMBL" id="AXK45359.1"/>
    </source>
</evidence>
<dbReference type="InterPro" id="IPR045626">
    <property type="entry name" value="PGDH_ASB_dom"/>
</dbReference>
<dbReference type="Proteomes" id="UP000282185">
    <property type="component" value="Unassembled WGS sequence"/>
</dbReference>
<comment type="function">
    <text evidence="1">Catalyzes the reversible oxidation of 3-phospho-D-glycerate to 3-phosphonooxypyruvate, the first step of the phosphorylated L-serine biosynthesis pathway. Also catalyzes the reversible oxidation of 2-hydroxyglutarate to 2-oxoglutarate.</text>
</comment>
<dbReference type="InterPro" id="IPR029752">
    <property type="entry name" value="D-isomer_DH_CS1"/>
</dbReference>
<dbReference type="InterPro" id="IPR006236">
    <property type="entry name" value="PGDH"/>
</dbReference>
<evidence type="ECO:0000256" key="8">
    <source>
        <dbReference type="ARBA" id="ARBA00048731"/>
    </source>
</evidence>
<keyword evidence="6 9" id="KW-0520">NAD</keyword>
<dbReference type="Gene3D" id="3.30.70.260">
    <property type="match status" value="1"/>
</dbReference>
<dbReference type="InterPro" id="IPR015878">
    <property type="entry name" value="Ado_hCys_hydrolase_NAD-bd"/>
</dbReference>
<dbReference type="SUPFAM" id="SSF55021">
    <property type="entry name" value="ACT-like"/>
    <property type="match status" value="1"/>
</dbReference>
<comment type="catalytic activity">
    <reaction evidence="8 9">
        <text>(2R)-3-phosphoglycerate + NAD(+) = 3-phosphooxypyruvate + NADH + H(+)</text>
        <dbReference type="Rhea" id="RHEA:12641"/>
        <dbReference type="ChEBI" id="CHEBI:15378"/>
        <dbReference type="ChEBI" id="CHEBI:18110"/>
        <dbReference type="ChEBI" id="CHEBI:57540"/>
        <dbReference type="ChEBI" id="CHEBI:57945"/>
        <dbReference type="ChEBI" id="CHEBI:58272"/>
        <dbReference type="EC" id="1.1.1.95"/>
    </reaction>
</comment>
<dbReference type="PANTHER" id="PTHR42938">
    <property type="entry name" value="FORMATE DEHYDROGENASE 1"/>
    <property type="match status" value="1"/>
</dbReference>
<evidence type="ECO:0000313" key="13">
    <source>
        <dbReference type="Proteomes" id="UP000254236"/>
    </source>
</evidence>
<accession>A0A345YN57</accession>
<dbReference type="Pfam" id="PF19304">
    <property type="entry name" value="PGDH_inter"/>
    <property type="match status" value="1"/>
</dbReference>
<dbReference type="InterPro" id="IPR006139">
    <property type="entry name" value="D-isomer_2_OHA_DH_cat_dom"/>
</dbReference>
<dbReference type="PROSITE" id="PS51671">
    <property type="entry name" value="ACT"/>
    <property type="match status" value="1"/>
</dbReference>
<evidence type="ECO:0000313" key="12">
    <source>
        <dbReference type="EMBL" id="RRR21884.1"/>
    </source>
</evidence>
<evidence type="ECO:0000256" key="9">
    <source>
        <dbReference type="RuleBase" id="RU363003"/>
    </source>
</evidence>
<reference evidence="12 14" key="2">
    <citation type="submission" date="2018-08" db="EMBL/GenBank/DDBJ databases">
        <title>Brachybacterium saurashtrense DSM 23186.</title>
        <authorList>
            <person name="Li Y."/>
        </authorList>
    </citation>
    <scope>NUCLEOTIDE SEQUENCE [LARGE SCALE GENOMIC DNA]</scope>
    <source>
        <strain evidence="12 14">DSM 23186</strain>
    </source>
</reference>
<organism evidence="12 14">
    <name type="scientific">Brachybacterium saurashtrense</name>
    <dbReference type="NCBI Taxonomy" id="556288"/>
    <lineage>
        <taxon>Bacteria</taxon>
        <taxon>Bacillati</taxon>
        <taxon>Actinomycetota</taxon>
        <taxon>Actinomycetes</taxon>
        <taxon>Micrococcales</taxon>
        <taxon>Dermabacteraceae</taxon>
        <taxon>Brachybacterium</taxon>
    </lineage>
</organism>
<evidence type="ECO:0000256" key="3">
    <source>
        <dbReference type="ARBA" id="ARBA00005854"/>
    </source>
</evidence>
<dbReference type="Gene3D" id="3.30.1330.90">
    <property type="entry name" value="D-3-phosphoglycerate dehydrogenase, domain 3"/>
    <property type="match status" value="1"/>
</dbReference>
<dbReference type="GO" id="GO:0051287">
    <property type="term" value="F:NAD binding"/>
    <property type="evidence" value="ECO:0007669"/>
    <property type="project" value="UniProtKB-UniRule"/>
</dbReference>
<dbReference type="RefSeq" id="WP_115413110.1">
    <property type="nucleotide sequence ID" value="NZ_CP031356.1"/>
</dbReference>
<comment type="pathway">
    <text evidence="2 9">Amino-acid biosynthesis; L-serine biosynthesis; L-serine from 3-phospho-D-glycerate: step 1/3.</text>
</comment>
<dbReference type="InterPro" id="IPR045865">
    <property type="entry name" value="ACT-like_dom_sf"/>
</dbReference>
<dbReference type="PROSITE" id="PS00065">
    <property type="entry name" value="D_2_HYDROXYACID_DH_1"/>
    <property type="match status" value="1"/>
</dbReference>
<name>A0A345YN57_9MICO</name>
<sequence>MTRPVVLLAEELSPATIEVFGDGADVRHVDGTDRPALLAAVADADALLVRSATTVDAEVFAAARSLKVVARAGVGLDNVDVPAATSAGVMVINAPTSNIVSAAELAVALILASLRNVARADASVKAGRWERKQLTGIELLGKTVGVVGFGRIGQLVAERLRPFGVTLLAYDPYVNHARAAELGARVVELDELMREADVATVHMPKTPETTGLLGAEQFALAKPSLHVVNAARGGLIDEAALYDALSSGRIAGAALDVYTSEPPSSSETAQRLLELENVTLTPHLGASTAEAQEKAGVAVAKSVRLALAGELVPDAVNVAGGAIDDLVRPGVALADRLGQLFTSLAGESPELLDIEVHGEIASRDVTALKLSALRGVFRSVVTEQVSYVNAPVLAEERGIAVQLVTDESSERFRNVITLRGTLRDGEVVTVSGTLSGVDQEHKLTEVYGHALDVPLSDHLLIIRYEDGPGLIGKYGLRLGEAGINIAGMQVSRAGTARGAEALVVLDLDESVDRDFAEELGAAIDARSIHAVDLVY</sequence>
<evidence type="ECO:0000256" key="5">
    <source>
        <dbReference type="ARBA" id="ARBA00023002"/>
    </source>
</evidence>
<dbReference type="SUPFAM" id="SSF52283">
    <property type="entry name" value="Formate/glycerate dehydrogenase catalytic domain-like"/>
    <property type="match status" value="1"/>
</dbReference>
<dbReference type="EMBL" id="QSWH01000005">
    <property type="protein sequence ID" value="RRR21884.1"/>
    <property type="molecule type" value="Genomic_DNA"/>
</dbReference>
<dbReference type="InterPro" id="IPR006140">
    <property type="entry name" value="D-isomer_DH_NAD-bd"/>
</dbReference>
<dbReference type="KEGG" id="bsau:DWV08_06820"/>
<dbReference type="AlphaFoldDB" id="A0A345YN57"/>
<feature type="domain" description="ACT" evidence="10">
    <location>
        <begin position="459"/>
        <end position="535"/>
    </location>
</feature>
<dbReference type="InterPro" id="IPR036291">
    <property type="entry name" value="NAD(P)-bd_dom_sf"/>
</dbReference>
<dbReference type="Pfam" id="PF00389">
    <property type="entry name" value="2-Hacid_dh"/>
    <property type="match status" value="1"/>
</dbReference>
<dbReference type="OrthoDB" id="9793626at2"/>
<keyword evidence="9" id="KW-0028">Amino-acid biosynthesis</keyword>
<dbReference type="Proteomes" id="UP000254236">
    <property type="component" value="Chromosome"/>
</dbReference>
<evidence type="ECO:0000256" key="2">
    <source>
        <dbReference type="ARBA" id="ARBA00005216"/>
    </source>
</evidence>
<dbReference type="CDD" id="cd12173">
    <property type="entry name" value="PGDH_4"/>
    <property type="match status" value="1"/>
</dbReference>
<dbReference type="Gene3D" id="3.40.50.720">
    <property type="entry name" value="NAD(P)-binding Rossmann-like Domain"/>
    <property type="match status" value="2"/>
</dbReference>
<evidence type="ECO:0000256" key="4">
    <source>
        <dbReference type="ARBA" id="ARBA00021582"/>
    </source>
</evidence>
<protein>
    <recommendedName>
        <fullName evidence="4 9">D-3-phosphoglycerate dehydrogenase</fullName>
        <ecNumber evidence="9">1.1.1.95</ecNumber>
    </recommendedName>
</protein>
<evidence type="ECO:0000256" key="6">
    <source>
        <dbReference type="ARBA" id="ARBA00023027"/>
    </source>
</evidence>
<dbReference type="EMBL" id="CP031356">
    <property type="protein sequence ID" value="AXK45359.1"/>
    <property type="molecule type" value="Genomic_DNA"/>
</dbReference>
<dbReference type="GO" id="GO:0004617">
    <property type="term" value="F:phosphoglycerate dehydrogenase activity"/>
    <property type="evidence" value="ECO:0007669"/>
    <property type="project" value="UniProtKB-UniRule"/>
</dbReference>
<reference evidence="11 13" key="1">
    <citation type="submission" date="2018-07" db="EMBL/GenBank/DDBJ databases">
        <title>Brachybacterium saurashtrense DSM 23186 genome sequence.</title>
        <authorList>
            <person name="Guo L."/>
        </authorList>
    </citation>
    <scope>NUCLEOTIDE SEQUENCE [LARGE SCALE GENOMIC DNA]</scope>
    <source>
        <strain evidence="11 13">DSM 23186</strain>
    </source>
</reference>
<dbReference type="SUPFAM" id="SSF51735">
    <property type="entry name" value="NAD(P)-binding Rossmann-fold domains"/>
    <property type="match status" value="1"/>
</dbReference>
<dbReference type="NCBIfam" id="TIGR01327">
    <property type="entry name" value="PGDH"/>
    <property type="match status" value="1"/>
</dbReference>
<keyword evidence="9" id="KW-0718">Serine biosynthesis</keyword>
<dbReference type="SUPFAM" id="SSF143548">
    <property type="entry name" value="Serine metabolism enzymes domain"/>
    <property type="match status" value="1"/>
</dbReference>
<dbReference type="EC" id="1.1.1.95" evidence="9"/>
<dbReference type="FunFam" id="3.40.50.720:FF:000021">
    <property type="entry name" value="D-3-phosphoglycerate dehydrogenase"/>
    <property type="match status" value="1"/>
</dbReference>
<comment type="similarity">
    <text evidence="3 9">Belongs to the D-isomer specific 2-hydroxyacid dehydrogenase family.</text>
</comment>
<gene>
    <name evidence="11" type="ORF">DWV08_06820</name>
    <name evidence="12" type="ORF">DXU92_11250</name>
</gene>
<proteinExistence type="inferred from homology"/>
<dbReference type="CDD" id="cd04902">
    <property type="entry name" value="ACT_3PGDH-xct"/>
    <property type="match status" value="1"/>
</dbReference>
<dbReference type="InterPro" id="IPR029009">
    <property type="entry name" value="ASB_dom_sf"/>
</dbReference>
<keyword evidence="5 9" id="KW-0560">Oxidoreductase</keyword>
<evidence type="ECO:0000256" key="1">
    <source>
        <dbReference type="ARBA" id="ARBA00003800"/>
    </source>
</evidence>
<dbReference type="SMART" id="SM00997">
    <property type="entry name" value="AdoHcyase_NAD"/>
    <property type="match status" value="1"/>
</dbReference>
<comment type="catalytic activity">
    <reaction evidence="7">
        <text>(R)-2-hydroxyglutarate + NAD(+) = 2-oxoglutarate + NADH + H(+)</text>
        <dbReference type="Rhea" id="RHEA:49612"/>
        <dbReference type="ChEBI" id="CHEBI:15378"/>
        <dbReference type="ChEBI" id="CHEBI:15801"/>
        <dbReference type="ChEBI" id="CHEBI:16810"/>
        <dbReference type="ChEBI" id="CHEBI:57540"/>
        <dbReference type="ChEBI" id="CHEBI:57945"/>
        <dbReference type="EC" id="1.1.1.399"/>
    </reaction>
</comment>
<evidence type="ECO:0000313" key="14">
    <source>
        <dbReference type="Proteomes" id="UP000282185"/>
    </source>
</evidence>
<dbReference type="Pfam" id="PF02826">
    <property type="entry name" value="2-Hacid_dh_C"/>
    <property type="match status" value="1"/>
</dbReference>
<dbReference type="PANTHER" id="PTHR42938:SF47">
    <property type="entry name" value="HYDROXYPYRUVATE REDUCTASE"/>
    <property type="match status" value="1"/>
</dbReference>
<dbReference type="GO" id="GO:0006564">
    <property type="term" value="P:L-serine biosynthetic process"/>
    <property type="evidence" value="ECO:0007669"/>
    <property type="project" value="UniProtKB-UniRule"/>
</dbReference>